<evidence type="ECO:0000313" key="2">
    <source>
        <dbReference type="EMBL" id="ORY85006.1"/>
    </source>
</evidence>
<proteinExistence type="inferred from homology"/>
<dbReference type="OrthoDB" id="10253878at2759"/>
<dbReference type="GeneID" id="63788755"/>
<protein>
    <submittedName>
        <fullName evidence="2">TIP41-like family-domain-containing protein</fullName>
    </submittedName>
</protein>
<dbReference type="InterPro" id="IPR007303">
    <property type="entry name" value="TIP41-like"/>
</dbReference>
<dbReference type="Pfam" id="PF04176">
    <property type="entry name" value="TIP41"/>
    <property type="match status" value="1"/>
</dbReference>
<dbReference type="OMA" id="DMILFED"/>
<dbReference type="Proteomes" id="UP000193685">
    <property type="component" value="Unassembled WGS sequence"/>
</dbReference>
<evidence type="ECO:0000256" key="1">
    <source>
        <dbReference type="ARBA" id="ARBA00006658"/>
    </source>
</evidence>
<dbReference type="STRING" id="56484.A0A1Y2FP77"/>
<dbReference type="AlphaFoldDB" id="A0A1Y2FP77"/>
<organism evidence="2 3">
    <name type="scientific">Protomyces lactucae-debilis</name>
    <dbReference type="NCBI Taxonomy" id="2754530"/>
    <lineage>
        <taxon>Eukaryota</taxon>
        <taxon>Fungi</taxon>
        <taxon>Dikarya</taxon>
        <taxon>Ascomycota</taxon>
        <taxon>Taphrinomycotina</taxon>
        <taxon>Taphrinomycetes</taxon>
        <taxon>Taphrinales</taxon>
        <taxon>Protomycetaceae</taxon>
        <taxon>Protomyces</taxon>
    </lineage>
</organism>
<dbReference type="RefSeq" id="XP_040726789.1">
    <property type="nucleotide sequence ID" value="XM_040872156.1"/>
</dbReference>
<dbReference type="GO" id="GO:0031929">
    <property type="term" value="P:TOR signaling"/>
    <property type="evidence" value="ECO:0007669"/>
    <property type="project" value="TreeGrafter"/>
</dbReference>
<keyword evidence="3" id="KW-1185">Reference proteome</keyword>
<dbReference type="EMBL" id="MCFI01000005">
    <property type="protein sequence ID" value="ORY85006.1"/>
    <property type="molecule type" value="Genomic_DNA"/>
</dbReference>
<reference evidence="2 3" key="1">
    <citation type="submission" date="2016-07" db="EMBL/GenBank/DDBJ databases">
        <title>Pervasive Adenine N6-methylation of Active Genes in Fungi.</title>
        <authorList>
            <consortium name="DOE Joint Genome Institute"/>
            <person name="Mondo S.J."/>
            <person name="Dannebaum R.O."/>
            <person name="Kuo R.C."/>
            <person name="Labutti K."/>
            <person name="Haridas S."/>
            <person name="Kuo A."/>
            <person name="Salamov A."/>
            <person name="Ahrendt S.R."/>
            <person name="Lipzen A."/>
            <person name="Sullivan W."/>
            <person name="Andreopoulos W.B."/>
            <person name="Clum A."/>
            <person name="Lindquist E."/>
            <person name="Daum C."/>
            <person name="Ramamoorthy G.K."/>
            <person name="Gryganskyi A."/>
            <person name="Culley D."/>
            <person name="Magnuson J.K."/>
            <person name="James T.Y."/>
            <person name="O'Malley M.A."/>
            <person name="Stajich J.E."/>
            <person name="Spatafora J.W."/>
            <person name="Visel A."/>
            <person name="Grigoriev I.V."/>
        </authorList>
    </citation>
    <scope>NUCLEOTIDE SEQUENCE [LARGE SCALE GENOMIC DNA]</scope>
    <source>
        <strain evidence="2 3">12-1054</strain>
    </source>
</reference>
<dbReference type="PANTHER" id="PTHR21021:SF16">
    <property type="entry name" value="TIP41-LIKE PROTEIN"/>
    <property type="match status" value="1"/>
</dbReference>
<dbReference type="GO" id="GO:0005829">
    <property type="term" value="C:cytosol"/>
    <property type="evidence" value="ECO:0007669"/>
    <property type="project" value="TreeGrafter"/>
</dbReference>
<dbReference type="PANTHER" id="PTHR21021">
    <property type="entry name" value="GAF/PUTATIVE CYTOSKELETAL PROTEIN"/>
    <property type="match status" value="1"/>
</dbReference>
<sequence>MLDVTQDTELIALDIRGWRITTERRPISNAKEIESLQTALDIPMPEMIFGNNVVRVACPALGIDLAWSAHEALDQVDKHGTKLKVVYSEHWNKTRDQHSEDIKHVTKPYDWTYTTAYAGSCEQCTWQETEEGLPMALLKRQDPILLYDEVVLYEDELADNGTSLFSIRVRVMPDRLLVLARFFLRLDGVLFRIRDTRLFCELADGKVLREYVSREEEFDKVKAQIPPYQQDEAGTLLDDANWVLERCPIVERRMETLKASKTA</sequence>
<comment type="caution">
    <text evidence="2">The sequence shown here is derived from an EMBL/GenBank/DDBJ whole genome shotgun (WGS) entry which is preliminary data.</text>
</comment>
<accession>A0A1Y2FP77</accession>
<name>A0A1Y2FP77_PROLT</name>
<evidence type="ECO:0000313" key="3">
    <source>
        <dbReference type="Proteomes" id="UP000193685"/>
    </source>
</evidence>
<comment type="similarity">
    <text evidence="1">Belongs to the TIP41 family.</text>
</comment>
<dbReference type="InterPro" id="IPR051330">
    <property type="entry name" value="Phosphatase_reg/MetRdx"/>
</dbReference>
<gene>
    <name evidence="2" type="ORF">BCR37DRAFT_409567</name>
</gene>